<proteinExistence type="predicted"/>
<name>A0A0A9H204_ARUDO</name>
<reference evidence="1" key="1">
    <citation type="submission" date="2014-09" db="EMBL/GenBank/DDBJ databases">
        <authorList>
            <person name="Magalhaes I.L.F."/>
            <person name="Oliveira U."/>
            <person name="Santos F.R."/>
            <person name="Vidigal T.H.D.A."/>
            <person name="Brescovit A.D."/>
            <person name="Santos A.J."/>
        </authorList>
    </citation>
    <scope>NUCLEOTIDE SEQUENCE</scope>
    <source>
        <tissue evidence="1">Shoot tissue taken approximately 20 cm above the soil surface</tissue>
    </source>
</reference>
<sequence>MLVVQWAANISQQFSHKTMISHSNISRQY</sequence>
<accession>A0A0A9H204</accession>
<dbReference type="EMBL" id="GBRH01169030">
    <property type="protein sequence ID" value="JAE28866.1"/>
    <property type="molecule type" value="Transcribed_RNA"/>
</dbReference>
<protein>
    <submittedName>
        <fullName evidence="1">Uncharacterized protein</fullName>
    </submittedName>
</protein>
<reference evidence="1" key="2">
    <citation type="journal article" date="2015" name="Data Brief">
        <title>Shoot transcriptome of the giant reed, Arundo donax.</title>
        <authorList>
            <person name="Barrero R.A."/>
            <person name="Guerrero F.D."/>
            <person name="Moolhuijzen P."/>
            <person name="Goolsby J.A."/>
            <person name="Tidwell J."/>
            <person name="Bellgard S.E."/>
            <person name="Bellgard M.I."/>
        </authorList>
    </citation>
    <scope>NUCLEOTIDE SEQUENCE</scope>
    <source>
        <tissue evidence="1">Shoot tissue taken approximately 20 cm above the soil surface</tissue>
    </source>
</reference>
<organism evidence="1">
    <name type="scientific">Arundo donax</name>
    <name type="common">Giant reed</name>
    <name type="synonym">Donax arundinaceus</name>
    <dbReference type="NCBI Taxonomy" id="35708"/>
    <lineage>
        <taxon>Eukaryota</taxon>
        <taxon>Viridiplantae</taxon>
        <taxon>Streptophyta</taxon>
        <taxon>Embryophyta</taxon>
        <taxon>Tracheophyta</taxon>
        <taxon>Spermatophyta</taxon>
        <taxon>Magnoliopsida</taxon>
        <taxon>Liliopsida</taxon>
        <taxon>Poales</taxon>
        <taxon>Poaceae</taxon>
        <taxon>PACMAD clade</taxon>
        <taxon>Arundinoideae</taxon>
        <taxon>Arundineae</taxon>
        <taxon>Arundo</taxon>
    </lineage>
</organism>
<dbReference type="AlphaFoldDB" id="A0A0A9H204"/>
<evidence type="ECO:0000313" key="1">
    <source>
        <dbReference type="EMBL" id="JAE28866.1"/>
    </source>
</evidence>